<dbReference type="AlphaFoldDB" id="A0AAV4W459"/>
<accession>A0AAV4W459</accession>
<dbReference type="EMBL" id="BPLQ01014067">
    <property type="protein sequence ID" value="GIY76989.1"/>
    <property type="molecule type" value="Genomic_DNA"/>
</dbReference>
<keyword evidence="2" id="KW-1185">Reference proteome</keyword>
<evidence type="ECO:0000313" key="1">
    <source>
        <dbReference type="EMBL" id="GIY76989.1"/>
    </source>
</evidence>
<gene>
    <name evidence="1" type="ORF">CDAR_45741</name>
</gene>
<organism evidence="1 2">
    <name type="scientific">Caerostris darwini</name>
    <dbReference type="NCBI Taxonomy" id="1538125"/>
    <lineage>
        <taxon>Eukaryota</taxon>
        <taxon>Metazoa</taxon>
        <taxon>Ecdysozoa</taxon>
        <taxon>Arthropoda</taxon>
        <taxon>Chelicerata</taxon>
        <taxon>Arachnida</taxon>
        <taxon>Araneae</taxon>
        <taxon>Araneomorphae</taxon>
        <taxon>Entelegynae</taxon>
        <taxon>Araneoidea</taxon>
        <taxon>Araneidae</taxon>
        <taxon>Caerostris</taxon>
    </lineage>
</organism>
<protein>
    <submittedName>
        <fullName evidence="1">Uncharacterized protein</fullName>
    </submittedName>
</protein>
<evidence type="ECO:0000313" key="2">
    <source>
        <dbReference type="Proteomes" id="UP001054837"/>
    </source>
</evidence>
<reference evidence="1 2" key="1">
    <citation type="submission" date="2021-06" db="EMBL/GenBank/DDBJ databases">
        <title>Caerostris darwini draft genome.</title>
        <authorList>
            <person name="Kono N."/>
            <person name="Arakawa K."/>
        </authorList>
    </citation>
    <scope>NUCLEOTIDE SEQUENCE [LARGE SCALE GENOMIC DNA]</scope>
</reference>
<proteinExistence type="predicted"/>
<comment type="caution">
    <text evidence="1">The sequence shown here is derived from an EMBL/GenBank/DDBJ whole genome shotgun (WGS) entry which is preliminary data.</text>
</comment>
<dbReference type="Proteomes" id="UP001054837">
    <property type="component" value="Unassembled WGS sequence"/>
</dbReference>
<name>A0AAV4W459_9ARAC</name>
<sequence length="243" mass="27412">MRTKCQFPEDVPHGKIGPDGIKALLFPPYNKVKSPPTLKLISMQSYSTDNDMQSIRNGFVTFPGPIFQERGPFLLDGRVLDPVAAINPDRAMLQFIGQIRRQGLPWYVGGEVHAAAETLLEEHTGITLINTRTTKANAVAPETLTFRVESKQVINLSATGLFCWATRYYKQCRREKWMWLSAEIWTLGTVERRALPIKTQIYQQGIIIKCSFLICLPLRNVLAETASSRREKQNFSAGVLEGE</sequence>